<feature type="transmembrane region" description="Helical" evidence="17">
    <location>
        <begin position="304"/>
        <end position="325"/>
    </location>
</feature>
<dbReference type="Pfam" id="PF00361">
    <property type="entry name" value="Proton_antipo_M"/>
    <property type="match status" value="1"/>
</dbReference>
<dbReference type="RefSeq" id="YP_009328077.1">
    <property type="nucleotide sequence ID" value="NC_032075.1"/>
</dbReference>
<keyword evidence="11 17" id="KW-1133">Transmembrane helix</keyword>
<evidence type="ECO:0000256" key="7">
    <source>
        <dbReference type="ARBA" id="ARBA00022660"/>
    </source>
</evidence>
<feature type="transmembrane region" description="Helical" evidence="17">
    <location>
        <begin position="57"/>
        <end position="75"/>
    </location>
</feature>
<geneLocation type="mitochondrion" evidence="20"/>
<dbReference type="InterPro" id="IPR000260">
    <property type="entry name" value="NADH4_N"/>
</dbReference>
<evidence type="ECO:0000256" key="1">
    <source>
        <dbReference type="ARBA" id="ARBA00003257"/>
    </source>
</evidence>
<keyword evidence="9" id="KW-1278">Translocase</keyword>
<evidence type="ECO:0000256" key="16">
    <source>
        <dbReference type="ARBA" id="ARBA00049551"/>
    </source>
</evidence>
<keyword evidence="14 17" id="KW-0496">Mitochondrion</keyword>
<feature type="transmembrane region" description="Helical" evidence="17">
    <location>
        <begin position="87"/>
        <end position="104"/>
    </location>
</feature>
<evidence type="ECO:0000256" key="14">
    <source>
        <dbReference type="ARBA" id="ARBA00023128"/>
    </source>
</evidence>
<dbReference type="EC" id="7.1.1.2" evidence="4 17"/>
<evidence type="ECO:0000256" key="10">
    <source>
        <dbReference type="ARBA" id="ARBA00022982"/>
    </source>
</evidence>
<feature type="transmembrane region" description="Helical" evidence="17">
    <location>
        <begin position="110"/>
        <end position="131"/>
    </location>
</feature>
<evidence type="ECO:0000256" key="4">
    <source>
        <dbReference type="ARBA" id="ARBA00012944"/>
    </source>
</evidence>
<comment type="similarity">
    <text evidence="3 17">Belongs to the complex I subunit 4 family.</text>
</comment>
<evidence type="ECO:0000256" key="11">
    <source>
        <dbReference type="ARBA" id="ARBA00022989"/>
    </source>
</evidence>
<evidence type="ECO:0000256" key="17">
    <source>
        <dbReference type="RuleBase" id="RU003297"/>
    </source>
</evidence>
<evidence type="ECO:0000256" key="8">
    <source>
        <dbReference type="ARBA" id="ARBA00022692"/>
    </source>
</evidence>
<gene>
    <name evidence="20" type="primary">ND4</name>
</gene>
<organism evidence="20">
    <name type="scientific">Euborellia arcanum</name>
    <dbReference type="NCBI Taxonomy" id="1610841"/>
    <lineage>
        <taxon>Eukaryota</taxon>
        <taxon>Metazoa</taxon>
        <taxon>Ecdysozoa</taxon>
        <taxon>Arthropoda</taxon>
        <taxon>Hexapoda</taxon>
        <taxon>Insecta</taxon>
        <taxon>Pterygota</taxon>
        <taxon>Neoptera</taxon>
        <taxon>Polyneoptera</taxon>
        <taxon>Dermaptera</taxon>
        <taxon>Neodermaptera</taxon>
        <taxon>Epidermaptera</taxon>
        <taxon>Anisolabidoidea</taxon>
        <taxon>Anisolabididae</taxon>
        <taxon>Euborellia</taxon>
    </lineage>
</organism>
<reference evidence="20" key="1">
    <citation type="journal article" date="2016" name="Sci. Rep.">
        <title>Molecular phylogeny of Polyneoptera (Insecta) inferred from expanded mitogenomic data.</title>
        <authorList>
            <person name="Song N."/>
            <person name="Li H."/>
            <person name="Song F."/>
            <person name="Cai W."/>
        </authorList>
    </citation>
    <scope>NUCLEOTIDE SEQUENCE</scope>
</reference>
<evidence type="ECO:0000313" key="20">
    <source>
        <dbReference type="EMBL" id="APD14851.1"/>
    </source>
</evidence>
<feature type="transmembrane region" description="Helical" evidence="17">
    <location>
        <begin position="219"/>
        <end position="238"/>
    </location>
</feature>
<keyword evidence="13 17" id="KW-0830">Ubiquinone</keyword>
<evidence type="ECO:0000256" key="9">
    <source>
        <dbReference type="ARBA" id="ARBA00022967"/>
    </source>
</evidence>
<evidence type="ECO:0000256" key="15">
    <source>
        <dbReference type="ARBA" id="ARBA00023136"/>
    </source>
</evidence>
<feature type="transmembrane region" description="Helical" evidence="17">
    <location>
        <begin position="21"/>
        <end position="37"/>
    </location>
</feature>
<dbReference type="PRINTS" id="PR01437">
    <property type="entry name" value="NUOXDRDTASE4"/>
</dbReference>
<feature type="transmembrane region" description="Helical" evidence="17">
    <location>
        <begin position="143"/>
        <end position="162"/>
    </location>
</feature>
<feature type="transmembrane region" description="Helical" evidence="17">
    <location>
        <begin position="376"/>
        <end position="402"/>
    </location>
</feature>
<dbReference type="PANTHER" id="PTHR43507:SF20">
    <property type="entry name" value="NADH-UBIQUINONE OXIDOREDUCTASE CHAIN 4"/>
    <property type="match status" value="1"/>
</dbReference>
<accession>A0A1J0M489</accession>
<name>A0A1J0M489_9NEOP</name>
<dbReference type="GO" id="GO:0015990">
    <property type="term" value="P:electron transport coupled proton transport"/>
    <property type="evidence" value="ECO:0007669"/>
    <property type="project" value="TreeGrafter"/>
</dbReference>
<sequence>MVKILLCTFALIFISMKKSSWWIIQAWMFIIATIYTFSTPLSFHHQSISYNYASDPLAFNLTLLTIWICSLMLLASTSTLFKKNFNTPFIFIVLMLMITLMITFNTTNMFLFYLFFEASLIPTLILILGWGYQPERIQAGTYLMFYTIVASMPLLVTIFFLYNKTKTLSMITSNLQSTYNINHTFMYLSLLMAFLVKMPMFLTHLWLPKAHVEAPIAGSMILAGVLLKLGGYGIMRMIKFTLIIANKINILWINLSLIGSLIISLVCLRQTDLKSLIAYSSVAHMGLTITGMMTLTSWGMNGSMSMMIAHGLASSGLFCLANIVYERSSSRSLLMNRGLLNIMPSMALWWFLLSASNMAAPPSLNLMAEITILNTLFNWSLLSIVTLVIISFLSAAYTLYLYSYTQHGTPLTNLYSSSNNNTREHLTLMLHWFPLNIMILKADTWLLWA</sequence>
<feature type="transmembrane region" description="Helical" evidence="17">
    <location>
        <begin position="276"/>
        <end position="298"/>
    </location>
</feature>
<dbReference type="GO" id="GO:0042773">
    <property type="term" value="P:ATP synthesis coupled electron transport"/>
    <property type="evidence" value="ECO:0007669"/>
    <property type="project" value="InterPro"/>
</dbReference>
<dbReference type="AlphaFoldDB" id="A0A1J0M489"/>
<evidence type="ECO:0000256" key="12">
    <source>
        <dbReference type="ARBA" id="ARBA00023027"/>
    </source>
</evidence>
<evidence type="ECO:0000256" key="13">
    <source>
        <dbReference type="ARBA" id="ARBA00023075"/>
    </source>
</evidence>
<dbReference type="GO" id="GO:0003954">
    <property type="term" value="F:NADH dehydrogenase activity"/>
    <property type="evidence" value="ECO:0007669"/>
    <property type="project" value="TreeGrafter"/>
</dbReference>
<comment type="function">
    <text evidence="1">Core subunit of the mitochondrial membrane respiratory chain NADH dehydrogenase (Complex I) that is believed to belong to the minimal assembly required for catalysis. Complex I functions in the transfer of electrons from NADH to the respiratory chain. The immediate electron acceptor for the enzyme is believed to be ubiquinone.</text>
</comment>
<evidence type="ECO:0000256" key="6">
    <source>
        <dbReference type="ARBA" id="ARBA00022448"/>
    </source>
</evidence>
<dbReference type="GeneID" id="30513947"/>
<evidence type="ECO:0000256" key="3">
    <source>
        <dbReference type="ARBA" id="ARBA00009025"/>
    </source>
</evidence>
<dbReference type="InterPro" id="IPR003918">
    <property type="entry name" value="NADH_UbQ_OxRdtase"/>
</dbReference>
<evidence type="ECO:0000256" key="5">
    <source>
        <dbReference type="ARBA" id="ARBA00021006"/>
    </source>
</evidence>
<keyword evidence="6 17" id="KW-0813">Transport</keyword>
<feature type="domain" description="NADH:quinone oxidoreductase/Mrp antiporter transmembrane" evidence="18">
    <location>
        <begin position="107"/>
        <end position="393"/>
    </location>
</feature>
<keyword evidence="7 17" id="KW-0679">Respiratory chain</keyword>
<keyword evidence="10 17" id="KW-0249">Electron transport</keyword>
<feature type="transmembrane region" description="Helical" evidence="17">
    <location>
        <begin position="185"/>
        <end position="207"/>
    </location>
</feature>
<comment type="catalytic activity">
    <reaction evidence="16 17">
        <text>a ubiquinone + NADH + 5 H(+)(in) = a ubiquinol + NAD(+) + 4 H(+)(out)</text>
        <dbReference type="Rhea" id="RHEA:29091"/>
        <dbReference type="Rhea" id="RHEA-COMP:9565"/>
        <dbReference type="Rhea" id="RHEA-COMP:9566"/>
        <dbReference type="ChEBI" id="CHEBI:15378"/>
        <dbReference type="ChEBI" id="CHEBI:16389"/>
        <dbReference type="ChEBI" id="CHEBI:17976"/>
        <dbReference type="ChEBI" id="CHEBI:57540"/>
        <dbReference type="ChEBI" id="CHEBI:57945"/>
        <dbReference type="EC" id="7.1.1.2"/>
    </reaction>
</comment>
<dbReference type="EMBL" id="KX673196">
    <property type="protein sequence ID" value="APD14851.1"/>
    <property type="molecule type" value="Genomic_DNA"/>
</dbReference>
<proteinExistence type="inferred from homology"/>
<feature type="domain" description="NADH:ubiquinone oxidoreductase chain 4 N-terminal" evidence="19">
    <location>
        <begin position="1"/>
        <end position="103"/>
    </location>
</feature>
<protein>
    <recommendedName>
        <fullName evidence="5 17">NADH-ubiquinone oxidoreductase chain 4</fullName>
        <ecNumber evidence="4 17">7.1.1.2</ecNumber>
    </recommendedName>
</protein>
<dbReference type="GO" id="GO:0008137">
    <property type="term" value="F:NADH dehydrogenase (ubiquinone) activity"/>
    <property type="evidence" value="ECO:0007669"/>
    <property type="project" value="UniProtKB-UniRule"/>
</dbReference>
<evidence type="ECO:0000259" key="18">
    <source>
        <dbReference type="Pfam" id="PF00361"/>
    </source>
</evidence>
<dbReference type="GO" id="GO:0031966">
    <property type="term" value="C:mitochondrial membrane"/>
    <property type="evidence" value="ECO:0007669"/>
    <property type="project" value="UniProtKB-SubCell"/>
</dbReference>
<dbReference type="Pfam" id="PF01059">
    <property type="entry name" value="Oxidored_q5_N"/>
    <property type="match status" value="1"/>
</dbReference>
<evidence type="ECO:0000259" key="19">
    <source>
        <dbReference type="Pfam" id="PF01059"/>
    </source>
</evidence>
<dbReference type="InterPro" id="IPR001750">
    <property type="entry name" value="ND/Mrp_TM"/>
</dbReference>
<keyword evidence="15 17" id="KW-0472">Membrane</keyword>
<feature type="transmembrane region" description="Helical" evidence="17">
    <location>
        <begin position="250"/>
        <end position="269"/>
    </location>
</feature>
<keyword evidence="12 17" id="KW-0520">NAD</keyword>
<evidence type="ECO:0000256" key="2">
    <source>
        <dbReference type="ARBA" id="ARBA00004225"/>
    </source>
</evidence>
<dbReference type="PANTHER" id="PTHR43507">
    <property type="entry name" value="NADH-UBIQUINONE OXIDOREDUCTASE CHAIN 4"/>
    <property type="match status" value="1"/>
</dbReference>
<feature type="transmembrane region" description="Helical" evidence="17">
    <location>
        <begin position="337"/>
        <end position="356"/>
    </location>
</feature>
<dbReference type="GO" id="GO:0048039">
    <property type="term" value="F:ubiquinone binding"/>
    <property type="evidence" value="ECO:0007669"/>
    <property type="project" value="TreeGrafter"/>
</dbReference>
<dbReference type="CTD" id="4538"/>
<comment type="subcellular location">
    <subcellularLocation>
        <location evidence="2 17">Mitochondrion membrane</location>
        <topology evidence="2 17">Multi-pass membrane protein</topology>
    </subcellularLocation>
</comment>
<comment type="function">
    <text evidence="17">Core subunit of the mitochondrial membrane respiratory chain NADH dehydrogenase (Complex I) which catalyzes electron transfer from NADH through the respiratory chain, using ubiquinone as an electron acceptor. Essential for the catalytic activity and assembly of complex I.</text>
</comment>
<keyword evidence="8 17" id="KW-0812">Transmembrane</keyword>